<dbReference type="GO" id="GO:0006950">
    <property type="term" value="P:response to stress"/>
    <property type="evidence" value="ECO:0007669"/>
    <property type="project" value="UniProtKB-ARBA"/>
</dbReference>
<dbReference type="InterPro" id="IPR003593">
    <property type="entry name" value="AAA+_ATPase"/>
</dbReference>
<dbReference type="InterPro" id="IPR058017">
    <property type="entry name" value="At3g28540-like_C"/>
</dbReference>
<feature type="domain" description="AAA+ ATPase" evidence="6">
    <location>
        <begin position="30"/>
        <end position="196"/>
    </location>
</feature>
<evidence type="ECO:0000256" key="4">
    <source>
        <dbReference type="ARBA" id="ARBA00049360"/>
    </source>
</evidence>
<dbReference type="PANTHER" id="PTHR23070">
    <property type="entry name" value="BCS1 AAA-TYPE ATPASE"/>
    <property type="match status" value="1"/>
</dbReference>
<sequence length="838" mass="93435">MDPALKQAVVDDLDRFLRRRDYYRRIGKAWKRGYLLYGPPGTGKSSLVAAMANHLRFNLYDLDLSEVRLNSALQKLLIHMPNKTILVIEDIDCCFDAAAASRKDGKAPEPVDGMDPDDYTSDSSDDGWPMKTHQPGGAAPTKGITLSGLLNFIDGLWSTCGEERIIVFTTNYKDRLDPALLRPGRMDMHVYMGYCGWEAFKTLAKNYFLVDDHKMFPEIQELLSAVEVTPAEVSEMLLRSEDVDVALQVLEEFLRDRRRRTRKETEDVAEDKDGVAAVPAEKAGNSATVWRATSTSSLLSNISDTSAGVTSTPESSCLAHVDVHVHPTGPEQRRVEAILVVGGEDDDALLATCRPQPVDEELRDTLERGVGVLTPQQHLGHLGRRHLHRREQLLYLREQRVVVDEERLESLPAAVAHVDVHVHAPGPEQRRVEAVLVVGGEDDDALLAAGRPQPVDEVEQPGQSGMDLSKVVESPSYAKAADAYKKAVATAAAVTAYTVLARSMARELLPYELRAAARWAVSAVRDHFQPPPPKPRRRKTVLIGRYSEGSHVENRLFWDARAYLATRIDPAAMARFCLAYGGVLSMVPGDTMTDVFEGVEFTWTANGDYDDDRGRRAAYHSAGPPHSLALSFDADQTELALRRYVPFIVAAVEGTRRLERTLKIFMNTGWSWEGIKHQHPATFDTVAMDPALKRSVVADLDRFLRRRDYYRRIGKAWKRGYLLYGPPGTGKSSLVAAIANYLRFNLYDLDPSYVASNTSLQKLLTAMPNKSILVVEDIDCCFTTQSREGGGTKPRKEVDPERTKKRDDDGDSEFDSDDYAEEPPPRTGYYTNKLLDSS</sequence>
<feature type="region of interest" description="Disordered" evidence="5">
    <location>
        <begin position="103"/>
        <end position="138"/>
    </location>
</feature>
<dbReference type="Proteomes" id="UP001341281">
    <property type="component" value="Chromosome 03"/>
</dbReference>
<dbReference type="Pfam" id="PF14363">
    <property type="entry name" value="AAA_assoc"/>
    <property type="match status" value="1"/>
</dbReference>
<protein>
    <recommendedName>
        <fullName evidence="6">AAA+ ATPase domain-containing protein</fullName>
    </recommendedName>
</protein>
<dbReference type="InterPro" id="IPR050747">
    <property type="entry name" value="Mitochondrial_chaperone_BCS1"/>
</dbReference>
<evidence type="ECO:0000256" key="2">
    <source>
        <dbReference type="ARBA" id="ARBA00007448"/>
    </source>
</evidence>
<comment type="catalytic activity">
    <reaction evidence="4">
        <text>ATP + H2O = ADP + phosphate + H(+)</text>
        <dbReference type="Rhea" id="RHEA:13065"/>
        <dbReference type="ChEBI" id="CHEBI:15377"/>
        <dbReference type="ChEBI" id="CHEBI:15378"/>
        <dbReference type="ChEBI" id="CHEBI:30616"/>
        <dbReference type="ChEBI" id="CHEBI:43474"/>
        <dbReference type="ChEBI" id="CHEBI:456216"/>
    </reaction>
</comment>
<dbReference type="Pfam" id="PF25568">
    <property type="entry name" value="AAA_lid_At3g28540"/>
    <property type="match status" value="1"/>
</dbReference>
<dbReference type="InterPro" id="IPR025753">
    <property type="entry name" value="AAA_N_dom"/>
</dbReference>
<dbReference type="EMBL" id="CP144747">
    <property type="protein sequence ID" value="WVZ66109.1"/>
    <property type="molecule type" value="Genomic_DNA"/>
</dbReference>
<keyword evidence="3" id="KW-0460">Magnesium</keyword>
<feature type="compositionally biased region" description="Acidic residues" evidence="5">
    <location>
        <begin position="112"/>
        <end position="125"/>
    </location>
</feature>
<dbReference type="PROSITE" id="PS00674">
    <property type="entry name" value="AAA"/>
    <property type="match status" value="1"/>
</dbReference>
<feature type="compositionally biased region" description="Basic and acidic residues" evidence="5">
    <location>
        <begin position="794"/>
        <end position="808"/>
    </location>
</feature>
<comment type="similarity">
    <text evidence="2">Belongs to the AAA ATPase family. BCS1 subfamily.</text>
</comment>
<dbReference type="GO" id="GO:0016887">
    <property type="term" value="F:ATP hydrolysis activity"/>
    <property type="evidence" value="ECO:0007669"/>
    <property type="project" value="InterPro"/>
</dbReference>
<dbReference type="Pfam" id="PF00004">
    <property type="entry name" value="AAA"/>
    <property type="match status" value="3"/>
</dbReference>
<evidence type="ECO:0000313" key="7">
    <source>
        <dbReference type="EMBL" id="WVZ66109.1"/>
    </source>
</evidence>
<gene>
    <name evidence="7" type="ORF">U9M48_015383</name>
</gene>
<dbReference type="AlphaFoldDB" id="A0AAQ3T555"/>
<proteinExistence type="inferred from homology"/>
<dbReference type="SUPFAM" id="SSF52540">
    <property type="entry name" value="P-loop containing nucleoside triphosphate hydrolases"/>
    <property type="match status" value="2"/>
</dbReference>
<dbReference type="SMART" id="SM00382">
    <property type="entry name" value="AAA"/>
    <property type="match status" value="2"/>
</dbReference>
<dbReference type="InterPro" id="IPR003959">
    <property type="entry name" value="ATPase_AAA_core"/>
</dbReference>
<accession>A0AAQ3T555</accession>
<feature type="region of interest" description="Disordered" evidence="5">
    <location>
        <begin position="785"/>
        <end position="838"/>
    </location>
</feature>
<evidence type="ECO:0000313" key="8">
    <source>
        <dbReference type="Proteomes" id="UP001341281"/>
    </source>
</evidence>
<keyword evidence="8" id="KW-1185">Reference proteome</keyword>
<dbReference type="GO" id="GO:0005524">
    <property type="term" value="F:ATP binding"/>
    <property type="evidence" value="ECO:0007669"/>
    <property type="project" value="InterPro"/>
</dbReference>
<organism evidence="7 8">
    <name type="scientific">Paspalum notatum var. saurae</name>
    <dbReference type="NCBI Taxonomy" id="547442"/>
    <lineage>
        <taxon>Eukaryota</taxon>
        <taxon>Viridiplantae</taxon>
        <taxon>Streptophyta</taxon>
        <taxon>Embryophyta</taxon>
        <taxon>Tracheophyta</taxon>
        <taxon>Spermatophyta</taxon>
        <taxon>Magnoliopsida</taxon>
        <taxon>Liliopsida</taxon>
        <taxon>Poales</taxon>
        <taxon>Poaceae</taxon>
        <taxon>PACMAD clade</taxon>
        <taxon>Panicoideae</taxon>
        <taxon>Andropogonodae</taxon>
        <taxon>Paspaleae</taxon>
        <taxon>Paspalinae</taxon>
        <taxon>Paspalum</taxon>
    </lineage>
</organism>
<dbReference type="InterPro" id="IPR027417">
    <property type="entry name" value="P-loop_NTPase"/>
</dbReference>
<evidence type="ECO:0000256" key="1">
    <source>
        <dbReference type="ARBA" id="ARBA00001946"/>
    </source>
</evidence>
<evidence type="ECO:0000259" key="6">
    <source>
        <dbReference type="SMART" id="SM00382"/>
    </source>
</evidence>
<evidence type="ECO:0000256" key="5">
    <source>
        <dbReference type="SAM" id="MobiDB-lite"/>
    </source>
</evidence>
<name>A0AAQ3T555_PASNO</name>
<reference evidence="7 8" key="1">
    <citation type="submission" date="2024-02" db="EMBL/GenBank/DDBJ databases">
        <title>High-quality chromosome-scale genome assembly of Pensacola bahiagrass (Paspalum notatum Flugge var. saurae).</title>
        <authorList>
            <person name="Vega J.M."/>
            <person name="Podio M."/>
            <person name="Orjuela J."/>
            <person name="Siena L.A."/>
            <person name="Pessino S.C."/>
            <person name="Combes M.C."/>
            <person name="Mariac C."/>
            <person name="Albertini E."/>
            <person name="Pupilli F."/>
            <person name="Ortiz J.P.A."/>
            <person name="Leblanc O."/>
        </authorList>
    </citation>
    <scope>NUCLEOTIDE SEQUENCE [LARGE SCALE GENOMIC DNA]</scope>
    <source>
        <strain evidence="7">R1</strain>
        <tissue evidence="7">Leaf</tissue>
    </source>
</reference>
<dbReference type="CDD" id="cd19510">
    <property type="entry name" value="RecA-like_BCS1"/>
    <property type="match status" value="1"/>
</dbReference>
<dbReference type="Gene3D" id="3.40.50.300">
    <property type="entry name" value="P-loop containing nucleotide triphosphate hydrolases"/>
    <property type="match status" value="2"/>
</dbReference>
<dbReference type="InterPro" id="IPR003960">
    <property type="entry name" value="ATPase_AAA_CS"/>
</dbReference>
<comment type="cofactor">
    <cofactor evidence="1">
        <name>Mg(2+)</name>
        <dbReference type="ChEBI" id="CHEBI:18420"/>
    </cofactor>
</comment>
<dbReference type="Gene3D" id="6.10.280.40">
    <property type="match status" value="1"/>
</dbReference>
<feature type="compositionally biased region" description="Acidic residues" evidence="5">
    <location>
        <begin position="809"/>
        <end position="821"/>
    </location>
</feature>
<feature type="domain" description="AAA+ ATPase" evidence="6">
    <location>
        <begin position="717"/>
        <end position="813"/>
    </location>
</feature>
<evidence type="ECO:0000256" key="3">
    <source>
        <dbReference type="ARBA" id="ARBA00022842"/>
    </source>
</evidence>